<reference evidence="4" key="1">
    <citation type="submission" date="2023-04" db="EMBL/GenBank/DDBJ databases">
        <title>Sphingomonas sp. MAHUQ-71 isolated from rice field.</title>
        <authorList>
            <person name="Huq M.A."/>
        </authorList>
    </citation>
    <scope>NUCLEOTIDE SEQUENCE</scope>
    <source>
        <strain evidence="4">MAHUQ-71</strain>
    </source>
</reference>
<gene>
    <name evidence="4" type="ORF">QGN17_02705</name>
</gene>
<feature type="chain" id="PRO_5045918311" evidence="2">
    <location>
        <begin position="24"/>
        <end position="668"/>
    </location>
</feature>
<accession>A0ABT6MXH3</accession>
<dbReference type="EMBL" id="JARYGZ010000001">
    <property type="protein sequence ID" value="MDH7637632.1"/>
    <property type="molecule type" value="Genomic_DNA"/>
</dbReference>
<sequence length="668" mass="72382">MRTRPSRFILLAGMALLATTAGAAPRERATRAEIFAAPAYDALKFSPDGRQIAMLRPTNGVPNVWVAPVTDIAKAVPVTRFTDRGADGFRWAADGRFILVEKDVAGEEDNQIYAVDLQTKAVRDLIANPAVQAHILKTSAKLPGKALISLNDRDPKYSDVYLVDLASGARTLVLRNDQHYTSFVADKDLHVRLVGRVDPADGSTTYYDVAGATPRAFFRIPLAALRSSRVLGLTGPGTLRMLSSNDGDLASVVDIDIATGKVTPLAQAKEADIVDLVTDDKTGAVLATAEDPLVTRWTARSPDVQADLDTLAAKLGAGFQIDDETDGGKLWLVRQMPAGRFYLWKRDTRTLSPLASARPALEQRAMPTTLPIEFRSRDGLRITGYLTLPPGLVLDDGKLKSPIPLVLNVHGGPWLRDSYEFDPANVWLAEQGYAALSVNFRGSSGFGKHFMQIADHQWSKTMHGDLLDAVQWAIGQGVTTRDKVVIWGLSYGGYSTLVGLSFTPDIFRCGVDIAGPSNLTTLQDDAPDWWAWQRSQFVLRMGDGSTPEGKQDLADRSPITHAAQVRSPLLIAQGLNDPRVRPAQSIKMAEAVRAHGTPVTLLLYPDEGHVFEKAATDISFHAIAEHFLAQCLGGTPRPYGKELIGSGVQVPMGVQYVPGLEAALKAGR</sequence>
<name>A0ABT6MXH3_9SPHN</name>
<dbReference type="InterPro" id="IPR001375">
    <property type="entry name" value="Peptidase_S9_cat"/>
</dbReference>
<organism evidence="4 5">
    <name type="scientific">Sphingomonas oryzagri</name>
    <dbReference type="NCBI Taxonomy" id="3042314"/>
    <lineage>
        <taxon>Bacteria</taxon>
        <taxon>Pseudomonadati</taxon>
        <taxon>Pseudomonadota</taxon>
        <taxon>Alphaproteobacteria</taxon>
        <taxon>Sphingomonadales</taxon>
        <taxon>Sphingomonadaceae</taxon>
        <taxon>Sphingomonas</taxon>
    </lineage>
</organism>
<keyword evidence="5" id="KW-1185">Reference proteome</keyword>
<dbReference type="SUPFAM" id="SSF82171">
    <property type="entry name" value="DPP6 N-terminal domain-like"/>
    <property type="match status" value="1"/>
</dbReference>
<protein>
    <submittedName>
        <fullName evidence="4">Prolyl oligopeptidase family serine peptidase</fullName>
    </submittedName>
</protein>
<dbReference type="SUPFAM" id="SSF53474">
    <property type="entry name" value="alpha/beta-Hydrolases"/>
    <property type="match status" value="1"/>
</dbReference>
<dbReference type="Pfam" id="PF00326">
    <property type="entry name" value="Peptidase_S9"/>
    <property type="match status" value="1"/>
</dbReference>
<evidence type="ECO:0000256" key="1">
    <source>
        <dbReference type="ARBA" id="ARBA00022801"/>
    </source>
</evidence>
<proteinExistence type="predicted"/>
<keyword evidence="1" id="KW-0378">Hydrolase</keyword>
<evidence type="ECO:0000259" key="3">
    <source>
        <dbReference type="Pfam" id="PF00326"/>
    </source>
</evidence>
<comment type="caution">
    <text evidence="4">The sequence shown here is derived from an EMBL/GenBank/DDBJ whole genome shotgun (WGS) entry which is preliminary data.</text>
</comment>
<dbReference type="RefSeq" id="WP_281042976.1">
    <property type="nucleotide sequence ID" value="NZ_JARYGZ010000001.1"/>
</dbReference>
<dbReference type="Gene3D" id="3.40.50.1820">
    <property type="entry name" value="alpha/beta hydrolase"/>
    <property type="match status" value="1"/>
</dbReference>
<evidence type="ECO:0000313" key="5">
    <source>
        <dbReference type="Proteomes" id="UP001160625"/>
    </source>
</evidence>
<dbReference type="PANTHER" id="PTHR42776">
    <property type="entry name" value="SERINE PEPTIDASE S9 FAMILY MEMBER"/>
    <property type="match status" value="1"/>
</dbReference>
<dbReference type="Proteomes" id="UP001160625">
    <property type="component" value="Unassembled WGS sequence"/>
</dbReference>
<evidence type="ECO:0000313" key="4">
    <source>
        <dbReference type="EMBL" id="MDH7637632.1"/>
    </source>
</evidence>
<dbReference type="InterPro" id="IPR029058">
    <property type="entry name" value="AB_hydrolase_fold"/>
</dbReference>
<feature type="signal peptide" evidence="2">
    <location>
        <begin position="1"/>
        <end position="23"/>
    </location>
</feature>
<dbReference type="InterPro" id="IPR011042">
    <property type="entry name" value="6-blade_b-propeller_TolB-like"/>
</dbReference>
<keyword evidence="2" id="KW-0732">Signal</keyword>
<evidence type="ECO:0000256" key="2">
    <source>
        <dbReference type="SAM" id="SignalP"/>
    </source>
</evidence>
<dbReference type="Gene3D" id="2.120.10.30">
    <property type="entry name" value="TolB, C-terminal domain"/>
    <property type="match status" value="1"/>
</dbReference>
<dbReference type="PANTHER" id="PTHR42776:SF27">
    <property type="entry name" value="DIPEPTIDYL PEPTIDASE FAMILY MEMBER 6"/>
    <property type="match status" value="1"/>
</dbReference>
<feature type="domain" description="Peptidase S9 prolyl oligopeptidase catalytic" evidence="3">
    <location>
        <begin position="421"/>
        <end position="634"/>
    </location>
</feature>